<dbReference type="PROSITE" id="PS00683">
    <property type="entry name" value="RHODANESE_2"/>
    <property type="match status" value="1"/>
</dbReference>
<evidence type="ECO:0000313" key="5">
    <source>
        <dbReference type="EMBL" id="CDF91067.1"/>
    </source>
</evidence>
<dbReference type="InterPro" id="IPR036873">
    <property type="entry name" value="Rhodanese-like_dom_sf"/>
</dbReference>
<dbReference type="InterPro" id="IPR001763">
    <property type="entry name" value="Rhodanese-like_dom"/>
</dbReference>
<reference evidence="6" key="1">
    <citation type="journal article" date="2013" name="Genome Announc.">
        <title>Genome sequence of the food spoilage yeast Zygosaccharomyces bailii CLIB 213(T).</title>
        <authorList>
            <person name="Galeote V."/>
            <person name="Bigey F."/>
            <person name="Devillers H."/>
            <person name="Neuveglise C."/>
            <person name="Dequin S."/>
        </authorList>
    </citation>
    <scope>NUCLEOTIDE SEQUENCE [LARGE SCALE GENOMIC DNA]</scope>
    <source>
        <strain evidence="6">CLIB 213 / ATCC 58445 / CBS 680 / CCRC 21525 / NBRC 1098 / NCYC 1416 / NRRL Y-2227</strain>
    </source>
</reference>
<feature type="domain" description="Rhodanese" evidence="4">
    <location>
        <begin position="185"/>
        <end position="299"/>
    </location>
</feature>
<keyword evidence="6" id="KW-1185">Reference proteome</keyword>
<dbReference type="CDD" id="cd01449">
    <property type="entry name" value="TST_Repeat_2"/>
    <property type="match status" value="1"/>
</dbReference>
<dbReference type="SUPFAM" id="SSF52821">
    <property type="entry name" value="Rhodanese/Cell cycle control phosphatase"/>
    <property type="match status" value="2"/>
</dbReference>
<dbReference type="GO" id="GO:0004792">
    <property type="term" value="F:thiosulfate-cyanide sulfurtransferase activity"/>
    <property type="evidence" value="ECO:0007669"/>
    <property type="project" value="InterPro"/>
</dbReference>
<proteinExistence type="predicted"/>
<dbReference type="CDD" id="cd01448">
    <property type="entry name" value="TST_Repeat_1"/>
    <property type="match status" value="1"/>
</dbReference>
<gene>
    <name evidence="5" type="ORF">BN860_04060g</name>
</gene>
<dbReference type="InterPro" id="IPR001307">
    <property type="entry name" value="Thiosulphate_STrfase_CS"/>
</dbReference>
<name>A0A8J2TA15_ZYGB2</name>
<dbReference type="FunFam" id="3.40.250.10:FF:000070">
    <property type="entry name" value="Sulfurtransferase"/>
    <property type="match status" value="1"/>
</dbReference>
<evidence type="ECO:0000256" key="3">
    <source>
        <dbReference type="RuleBase" id="RU000507"/>
    </source>
</evidence>
<dbReference type="PROSITE" id="PS50206">
    <property type="entry name" value="RHODANESE_3"/>
    <property type="match status" value="2"/>
</dbReference>
<organism evidence="5 6">
    <name type="scientific">Zygosaccharomyces bailii (strain CLIB 213 / ATCC 58445 / CBS 680 / BCRC 21525 / NBRC 1098 / NCYC 1416 / NRRL Y-2227)</name>
    <dbReference type="NCBI Taxonomy" id="1333698"/>
    <lineage>
        <taxon>Eukaryota</taxon>
        <taxon>Fungi</taxon>
        <taxon>Dikarya</taxon>
        <taxon>Ascomycota</taxon>
        <taxon>Saccharomycotina</taxon>
        <taxon>Saccharomycetes</taxon>
        <taxon>Saccharomycetales</taxon>
        <taxon>Saccharomycetaceae</taxon>
        <taxon>Zygosaccharomyces</taxon>
    </lineage>
</organism>
<dbReference type="Proteomes" id="UP000019375">
    <property type="component" value="Unassembled WGS sequence"/>
</dbReference>
<evidence type="ECO:0000256" key="2">
    <source>
        <dbReference type="ARBA" id="ARBA00022737"/>
    </source>
</evidence>
<dbReference type="EMBL" id="HG316462">
    <property type="protein sequence ID" value="CDF91067.1"/>
    <property type="molecule type" value="Genomic_DNA"/>
</dbReference>
<keyword evidence="1 3" id="KW-0808">Transferase</keyword>
<protein>
    <recommendedName>
        <fullName evidence="3">Sulfurtransferase</fullName>
    </recommendedName>
</protein>
<dbReference type="GO" id="GO:0005739">
    <property type="term" value="C:mitochondrion"/>
    <property type="evidence" value="ECO:0007669"/>
    <property type="project" value="TreeGrafter"/>
</dbReference>
<dbReference type="PANTHER" id="PTHR11364:SF27">
    <property type="entry name" value="SULFURTRANSFERASE"/>
    <property type="match status" value="1"/>
</dbReference>
<dbReference type="Gene3D" id="3.40.250.10">
    <property type="entry name" value="Rhodanese-like domain"/>
    <property type="match status" value="2"/>
</dbReference>
<evidence type="ECO:0000313" key="6">
    <source>
        <dbReference type="Proteomes" id="UP000019375"/>
    </source>
</evidence>
<evidence type="ECO:0000259" key="4">
    <source>
        <dbReference type="PROSITE" id="PS50206"/>
    </source>
</evidence>
<evidence type="ECO:0000256" key="1">
    <source>
        <dbReference type="ARBA" id="ARBA00022679"/>
    </source>
</evidence>
<dbReference type="Pfam" id="PF00581">
    <property type="entry name" value="Rhodanese"/>
    <property type="match status" value="1"/>
</dbReference>
<accession>A0A8J2TA15</accession>
<feature type="domain" description="Rhodanese" evidence="4">
    <location>
        <begin position="46"/>
        <end position="137"/>
    </location>
</feature>
<keyword evidence="2" id="KW-0677">Repeat</keyword>
<sequence length="304" mass="34310">MSLTKLITPKAFVELLQKETSRRVVPVDSTWYLPNVNRSGKQEFLNQERIPHAVFFDIDSVKDANSPYPHMVPNLATFNKSMSELGLQRSDVLVVYDRIGNFSAPRCAWTLALFGHPSVYLLNNYNLYKRAGYSLDTTKRTAYSEFPRTDYKSDVDLIKEKVVSYEDMLQLVQHGELAQHFNVYDARPLGRFDGSVPEPRPGLSSGHIMGVQPLPFKELLEPESGAFPQSPEDMKCKLNEVMAKLKVSYNPQLPTIVMCGTGVSACIILTALELAGIRDVKLYDGSWTEWVMRSDPSLVIKGRE</sequence>
<dbReference type="InterPro" id="IPR045078">
    <property type="entry name" value="TST/MPST-like"/>
</dbReference>
<dbReference type="OrthoDB" id="270167at2759"/>
<dbReference type="AlphaFoldDB" id="A0A8J2TA15"/>
<dbReference type="SMART" id="SM00450">
    <property type="entry name" value="RHOD"/>
    <property type="match status" value="2"/>
</dbReference>
<dbReference type="PANTHER" id="PTHR11364">
    <property type="entry name" value="THIOSULFATE SULFERTANSFERASE"/>
    <property type="match status" value="1"/>
</dbReference>